<evidence type="ECO:0000256" key="1">
    <source>
        <dbReference type="ARBA" id="ARBA00005568"/>
    </source>
</evidence>
<evidence type="ECO:0000256" key="3">
    <source>
        <dbReference type="ARBA" id="ARBA00023239"/>
    </source>
</evidence>
<dbReference type="InterPro" id="IPR040442">
    <property type="entry name" value="Pyrv_kinase-like_dom_sf"/>
</dbReference>
<dbReference type="Gene3D" id="3.20.20.60">
    <property type="entry name" value="Phosphoenolpyruvate-binding domains"/>
    <property type="match status" value="1"/>
</dbReference>
<dbReference type="Pfam" id="PF03328">
    <property type="entry name" value="HpcH_HpaI"/>
    <property type="match status" value="1"/>
</dbReference>
<dbReference type="Proteomes" id="UP000198614">
    <property type="component" value="Unassembled WGS sequence"/>
</dbReference>
<reference evidence="5 6" key="1">
    <citation type="submission" date="2016-10" db="EMBL/GenBank/DDBJ databases">
        <authorList>
            <person name="de Groot N.N."/>
        </authorList>
    </citation>
    <scope>NUCLEOTIDE SEQUENCE [LARGE SCALE GENOMIC DNA]</scope>
    <source>
        <strain evidence="5 6">CGMCC 4.1859</strain>
    </source>
</reference>
<dbReference type="SUPFAM" id="SSF51621">
    <property type="entry name" value="Phosphoenolpyruvate/pyruvate domain"/>
    <property type="match status" value="1"/>
</dbReference>
<evidence type="ECO:0000256" key="2">
    <source>
        <dbReference type="ARBA" id="ARBA00022723"/>
    </source>
</evidence>
<gene>
    <name evidence="5" type="ORF">SAMN05216260_11748</name>
</gene>
<dbReference type="PANTHER" id="PTHR30502">
    <property type="entry name" value="2-KETO-3-DEOXY-L-RHAMNONATE ALDOLASE"/>
    <property type="match status" value="1"/>
</dbReference>
<proteinExistence type="inferred from homology"/>
<evidence type="ECO:0000259" key="4">
    <source>
        <dbReference type="Pfam" id="PF03328"/>
    </source>
</evidence>
<keyword evidence="2" id="KW-0479">Metal-binding</keyword>
<accession>A0A1G7T427</accession>
<dbReference type="GO" id="GO:0005737">
    <property type="term" value="C:cytoplasm"/>
    <property type="evidence" value="ECO:0007669"/>
    <property type="project" value="TreeGrafter"/>
</dbReference>
<dbReference type="InterPro" id="IPR005000">
    <property type="entry name" value="Aldolase/citrate-lyase_domain"/>
</dbReference>
<dbReference type="GO" id="GO:0046872">
    <property type="term" value="F:metal ion binding"/>
    <property type="evidence" value="ECO:0007669"/>
    <property type="project" value="UniProtKB-KW"/>
</dbReference>
<keyword evidence="3" id="KW-0456">Lyase</keyword>
<dbReference type="EMBL" id="FNAX01000017">
    <property type="protein sequence ID" value="SDG30063.1"/>
    <property type="molecule type" value="Genomic_DNA"/>
</dbReference>
<dbReference type="InterPro" id="IPR015813">
    <property type="entry name" value="Pyrv/PenolPyrv_kinase-like_dom"/>
</dbReference>
<dbReference type="OrthoDB" id="3353438at2"/>
<evidence type="ECO:0000313" key="5">
    <source>
        <dbReference type="EMBL" id="SDG30063.1"/>
    </source>
</evidence>
<name>A0A1G7T427_9ACTN</name>
<feature type="domain" description="HpcH/HpaI aldolase/citrate lyase" evidence="4">
    <location>
        <begin position="14"/>
        <end position="233"/>
    </location>
</feature>
<dbReference type="InterPro" id="IPR050251">
    <property type="entry name" value="HpcH-HpaI_aldolase"/>
</dbReference>
<sequence length="256" mass="26378">MARVRDGINGGTLGTWIKLSSPESVEIMAYAGFDFVVIDLEHTTLNLGAASTHIAMARALGVDPLVRVPDHGLSVIQRVLDAGAAGVVVPHVDTVQQARAVVRATCFPPRGDRGSGGTSRAGRWGLLPRADYLEYGNEQALCVVQLESEEAIRKTREILALDGVGAAFVGTADLSMSMGVAAGSDEVDRLATSALTAAAAAGVPIGTASATSDQARAALARGYDYVVVSNDTSILASGGRAIVNALKAPVAERVGR</sequence>
<evidence type="ECO:0000313" key="6">
    <source>
        <dbReference type="Proteomes" id="UP000198614"/>
    </source>
</evidence>
<dbReference type="AlphaFoldDB" id="A0A1G7T427"/>
<dbReference type="GO" id="GO:0016832">
    <property type="term" value="F:aldehyde-lyase activity"/>
    <property type="evidence" value="ECO:0007669"/>
    <property type="project" value="TreeGrafter"/>
</dbReference>
<comment type="similarity">
    <text evidence="1">Belongs to the HpcH/HpaI aldolase family.</text>
</comment>
<protein>
    <submittedName>
        <fullName evidence="5">2-dehydro-3-deoxyglucarate aldolase/4-hydroxy-2-oxoheptanedioate aldolase</fullName>
    </submittedName>
</protein>
<dbReference type="PANTHER" id="PTHR30502:SF0">
    <property type="entry name" value="PHOSPHOENOLPYRUVATE CARBOXYLASE FAMILY PROTEIN"/>
    <property type="match status" value="1"/>
</dbReference>
<organism evidence="5 6">
    <name type="scientific">Streptomyces griseoaurantiacus</name>
    <dbReference type="NCBI Taxonomy" id="68213"/>
    <lineage>
        <taxon>Bacteria</taxon>
        <taxon>Bacillati</taxon>
        <taxon>Actinomycetota</taxon>
        <taxon>Actinomycetes</taxon>
        <taxon>Kitasatosporales</taxon>
        <taxon>Streptomycetaceae</taxon>
        <taxon>Streptomyces</taxon>
        <taxon>Streptomyces aurantiacus group</taxon>
    </lineage>
</organism>